<evidence type="ECO:0000313" key="3">
    <source>
        <dbReference type="Proteomes" id="UP001221757"/>
    </source>
</evidence>
<gene>
    <name evidence="2" type="ORF">B0H17DRAFT_1217940</name>
</gene>
<feature type="compositionally biased region" description="Low complexity" evidence="1">
    <location>
        <begin position="469"/>
        <end position="482"/>
    </location>
</feature>
<sequence length="503" mass="54774">MYHAHRCKSRQELLRGSDVEWAAASAADAQRHLHVKGFLKNEVSVGIQMAGIAVVLLRIAAAADSVVTADACRAVAILLEQRKVNVTINVLTHDVSAIRALMEEPVGRDGTDGDGAPEQCRELETLTERLGEGITGMIDRVEAAPETYARVVGTATCAPPRHTAAVASTSAWARQIMVDCSPMVDAYTLMTLNKKELVMKANLALASMARELSDDTAPARTVFVGANKLRSGAVFLHLTSAAAADWVRIPKRMGAFLAGMGGTSIYKPWLFSVVVEFVPVSFDPALEHVFTTIEDAYGIGCRELVQVHFIKPPERRHVAQRSAHTIFGFVHVMDRWHVMARKLLSEPVQCFKCQIIGGGTVRRRACPWHDVCAHCGDMHRTVVCKVHDEERVCSNCRAAKRPFCGHGAADRSYPAFENKLQFALERNSEANYRFFPMDDPATWEDVRGPVADLNNQDALWQDGGERGKAGVAVSSGGSQVAHGGRHAGCGMDERATHAANDTA</sequence>
<accession>A0AAD7FNK4</accession>
<protein>
    <submittedName>
        <fullName evidence="2">Uncharacterized protein</fullName>
    </submittedName>
</protein>
<keyword evidence="3" id="KW-1185">Reference proteome</keyword>
<organism evidence="2 3">
    <name type="scientific">Mycena rosella</name>
    <name type="common">Pink bonnet</name>
    <name type="synonym">Agaricus rosellus</name>
    <dbReference type="NCBI Taxonomy" id="1033263"/>
    <lineage>
        <taxon>Eukaryota</taxon>
        <taxon>Fungi</taxon>
        <taxon>Dikarya</taxon>
        <taxon>Basidiomycota</taxon>
        <taxon>Agaricomycotina</taxon>
        <taxon>Agaricomycetes</taxon>
        <taxon>Agaricomycetidae</taxon>
        <taxon>Agaricales</taxon>
        <taxon>Marasmiineae</taxon>
        <taxon>Mycenaceae</taxon>
        <taxon>Mycena</taxon>
    </lineage>
</organism>
<reference evidence="2" key="1">
    <citation type="submission" date="2023-03" db="EMBL/GenBank/DDBJ databases">
        <title>Massive genome expansion in bonnet fungi (Mycena s.s.) driven by repeated elements and novel gene families across ecological guilds.</title>
        <authorList>
            <consortium name="Lawrence Berkeley National Laboratory"/>
            <person name="Harder C.B."/>
            <person name="Miyauchi S."/>
            <person name="Viragh M."/>
            <person name="Kuo A."/>
            <person name="Thoen E."/>
            <person name="Andreopoulos B."/>
            <person name="Lu D."/>
            <person name="Skrede I."/>
            <person name="Drula E."/>
            <person name="Henrissat B."/>
            <person name="Morin E."/>
            <person name="Kohler A."/>
            <person name="Barry K."/>
            <person name="LaButti K."/>
            <person name="Morin E."/>
            <person name="Salamov A."/>
            <person name="Lipzen A."/>
            <person name="Mereny Z."/>
            <person name="Hegedus B."/>
            <person name="Baldrian P."/>
            <person name="Stursova M."/>
            <person name="Weitz H."/>
            <person name="Taylor A."/>
            <person name="Grigoriev I.V."/>
            <person name="Nagy L.G."/>
            <person name="Martin F."/>
            <person name="Kauserud H."/>
        </authorList>
    </citation>
    <scope>NUCLEOTIDE SEQUENCE</scope>
    <source>
        <strain evidence="2">CBHHK067</strain>
    </source>
</reference>
<feature type="region of interest" description="Disordered" evidence="1">
    <location>
        <begin position="466"/>
        <end position="503"/>
    </location>
</feature>
<dbReference type="Proteomes" id="UP001221757">
    <property type="component" value="Unassembled WGS sequence"/>
</dbReference>
<comment type="caution">
    <text evidence="2">The sequence shown here is derived from an EMBL/GenBank/DDBJ whole genome shotgun (WGS) entry which is preliminary data.</text>
</comment>
<evidence type="ECO:0000256" key="1">
    <source>
        <dbReference type="SAM" id="MobiDB-lite"/>
    </source>
</evidence>
<evidence type="ECO:0000313" key="2">
    <source>
        <dbReference type="EMBL" id="KAJ7630145.1"/>
    </source>
</evidence>
<dbReference type="AlphaFoldDB" id="A0AAD7FNK4"/>
<proteinExistence type="predicted"/>
<name>A0AAD7FNK4_MYCRO</name>
<dbReference type="EMBL" id="JARKIE010000522">
    <property type="protein sequence ID" value="KAJ7630145.1"/>
    <property type="molecule type" value="Genomic_DNA"/>
</dbReference>